<protein>
    <recommendedName>
        <fullName evidence="3">XRE family transcriptional regulator</fullName>
    </recommendedName>
</protein>
<proteinExistence type="predicted"/>
<evidence type="ECO:0000313" key="2">
    <source>
        <dbReference type="Proteomes" id="UP001595791"/>
    </source>
</evidence>
<comment type="caution">
    <text evidence="1">The sequence shown here is derived from an EMBL/GenBank/DDBJ whole genome shotgun (WGS) entry which is preliminary data.</text>
</comment>
<accession>A0ABV8MR74</accession>
<evidence type="ECO:0000313" key="1">
    <source>
        <dbReference type="EMBL" id="MFC4160549.1"/>
    </source>
</evidence>
<name>A0ABV8MR74_9NEIS</name>
<dbReference type="RefSeq" id="WP_378165499.1">
    <property type="nucleotide sequence ID" value="NZ_JBHSBU010000001.1"/>
</dbReference>
<dbReference type="EMBL" id="JBHSBU010000001">
    <property type="protein sequence ID" value="MFC4160549.1"/>
    <property type="molecule type" value="Genomic_DNA"/>
</dbReference>
<sequence>MSKKIVFDCCLDSLRQLLSDARTTADAVTAEKLALALRFADELGKFWPGSVAATGSDGETADYETYRLLHETGLSQRQLVKIALQEELPAVRILRMLRALFGLTLKEAIEFLESCRQESPIEA</sequence>
<gene>
    <name evidence="1" type="ORF">ACFOW7_14510</name>
</gene>
<organism evidence="1 2">
    <name type="scientific">Chitinimonas lacunae</name>
    <dbReference type="NCBI Taxonomy" id="1963018"/>
    <lineage>
        <taxon>Bacteria</taxon>
        <taxon>Pseudomonadati</taxon>
        <taxon>Pseudomonadota</taxon>
        <taxon>Betaproteobacteria</taxon>
        <taxon>Neisseriales</taxon>
        <taxon>Chitinibacteraceae</taxon>
        <taxon>Chitinimonas</taxon>
    </lineage>
</organism>
<evidence type="ECO:0008006" key="3">
    <source>
        <dbReference type="Google" id="ProtNLM"/>
    </source>
</evidence>
<keyword evidence="2" id="KW-1185">Reference proteome</keyword>
<reference evidence="2" key="1">
    <citation type="journal article" date="2019" name="Int. J. Syst. Evol. Microbiol.">
        <title>The Global Catalogue of Microorganisms (GCM) 10K type strain sequencing project: providing services to taxonomists for standard genome sequencing and annotation.</title>
        <authorList>
            <consortium name="The Broad Institute Genomics Platform"/>
            <consortium name="The Broad Institute Genome Sequencing Center for Infectious Disease"/>
            <person name="Wu L."/>
            <person name="Ma J."/>
        </authorList>
    </citation>
    <scope>NUCLEOTIDE SEQUENCE [LARGE SCALE GENOMIC DNA]</scope>
    <source>
        <strain evidence="2">LMG 29894</strain>
    </source>
</reference>
<dbReference type="Proteomes" id="UP001595791">
    <property type="component" value="Unassembled WGS sequence"/>
</dbReference>